<comment type="pathway">
    <text evidence="2">Protein modification; protein glycosylation.</text>
</comment>
<dbReference type="GO" id="GO:0036503">
    <property type="term" value="P:ERAD pathway"/>
    <property type="evidence" value="ECO:0000318"/>
    <property type="project" value="GO_Central"/>
</dbReference>
<keyword evidence="5" id="KW-1015">Disulfide bond</keyword>
<sequence length="529" mass="62036">MPEKVVVVTENLTEKDYIDDIYNSDPNVFDLSKFSTPFLTSWLFSDELPKISKDSAKLLKITQAINFSYDWYKSKCFGFDYFHPIFSRCSNLHYLSLTLVESLTTLYVSDHRTYFQQSIDQFLKSFAINTKQYDTTELIISVIGSLLSAYEMSGNKVLLEKAIQIAEMILPAINLEEGSFYKEIDAFYNKDKIQFSPTYFSLQAKTTISPFFLEFLKLAEFTNETKYIKYAMAGYRNFKSLKFNNELEGEEYDYFKEIAIEVLPKLYFLTRGRFKDILDLNSQLIEKYLNSTDINQSFETSFIISMLSGAYTDSPNASNYVETASKKLKDICKRFPPTEAIENVLPSYFFEDGHFHDYYFHRYHPMVEPHKYDRIFRDELFNGVEYEEEMRRSEAARQKADNLRKSGKYILSDNPFPYDIAEPLYLLWKLTGDDSIRECAWSFFANIVLRFRTGKGFLDIMSKKNDSDDFYDTTNSFLVGETLKFLYLIFQDSNYFPSNRYVYNGAGQPFGMISKQAMDLMESEIRKYL</sequence>
<organism evidence="7 8">
    <name type="scientific">Trichomonas vaginalis (strain ATCC PRA-98 / G3)</name>
    <dbReference type="NCBI Taxonomy" id="412133"/>
    <lineage>
        <taxon>Eukaryota</taxon>
        <taxon>Metamonada</taxon>
        <taxon>Parabasalia</taxon>
        <taxon>Trichomonadida</taxon>
        <taxon>Trichomonadidae</taxon>
        <taxon>Trichomonas</taxon>
    </lineage>
</organism>
<dbReference type="GO" id="GO:0005975">
    <property type="term" value="P:carbohydrate metabolic process"/>
    <property type="evidence" value="ECO:0007669"/>
    <property type="project" value="InterPro"/>
</dbReference>
<dbReference type="Proteomes" id="UP000001542">
    <property type="component" value="Unassembled WGS sequence"/>
</dbReference>
<evidence type="ECO:0000256" key="1">
    <source>
        <dbReference type="ARBA" id="ARBA00001913"/>
    </source>
</evidence>
<dbReference type="EMBL" id="DS114199">
    <property type="protein sequence ID" value="EAX89450.1"/>
    <property type="molecule type" value="Genomic_DNA"/>
</dbReference>
<reference evidence="7" key="1">
    <citation type="submission" date="2006-10" db="EMBL/GenBank/DDBJ databases">
        <authorList>
            <person name="Amadeo P."/>
            <person name="Zhao Q."/>
            <person name="Wortman J."/>
            <person name="Fraser-Liggett C."/>
            <person name="Carlton J."/>
        </authorList>
    </citation>
    <scope>NUCLEOTIDE SEQUENCE</scope>
    <source>
        <strain evidence="7">G3</strain>
    </source>
</reference>
<dbReference type="VEuPathDB" id="TrichDB:TVAGG3_0045470"/>
<dbReference type="Pfam" id="PF01532">
    <property type="entry name" value="Glyco_hydro_47"/>
    <property type="match status" value="2"/>
</dbReference>
<name>A2G072_TRIV3</name>
<dbReference type="GO" id="GO:0005509">
    <property type="term" value="F:calcium ion binding"/>
    <property type="evidence" value="ECO:0007669"/>
    <property type="project" value="InterPro"/>
</dbReference>
<protein>
    <recommendedName>
        <fullName evidence="6">alpha-1,2-Mannosidase</fullName>
        <ecNumber evidence="6">3.2.1.-</ecNumber>
    </recommendedName>
</protein>
<evidence type="ECO:0000256" key="5">
    <source>
        <dbReference type="ARBA" id="ARBA00023157"/>
    </source>
</evidence>
<dbReference type="PANTHER" id="PTHR11742">
    <property type="entry name" value="MANNOSYL-OLIGOSACCHARIDE ALPHA-1,2-MANNOSIDASE-RELATED"/>
    <property type="match status" value="1"/>
</dbReference>
<evidence type="ECO:0000256" key="4">
    <source>
        <dbReference type="ARBA" id="ARBA00022801"/>
    </source>
</evidence>
<accession>A2G072</accession>
<dbReference type="VEuPathDB" id="TrichDB:TVAG_104870"/>
<dbReference type="RefSeq" id="XP_001302380.1">
    <property type="nucleotide sequence ID" value="XM_001302379.1"/>
</dbReference>
<comment type="cofactor">
    <cofactor evidence="1">
        <name>Ca(2+)</name>
        <dbReference type="ChEBI" id="CHEBI:29108"/>
    </cofactor>
</comment>
<dbReference type="GO" id="GO:0004571">
    <property type="term" value="F:mannosyl-oligosaccharide 1,2-alpha-mannosidase activity"/>
    <property type="evidence" value="ECO:0000318"/>
    <property type="project" value="GO_Central"/>
</dbReference>
<keyword evidence="6" id="KW-0326">Glycosidase</keyword>
<evidence type="ECO:0000313" key="8">
    <source>
        <dbReference type="Proteomes" id="UP000001542"/>
    </source>
</evidence>
<comment type="similarity">
    <text evidence="3 6">Belongs to the glycosyl hydrolase 47 family.</text>
</comment>
<keyword evidence="4 6" id="KW-0378">Hydrolase</keyword>
<dbReference type="PRINTS" id="PR00747">
    <property type="entry name" value="GLYHDRLASE47"/>
</dbReference>
<dbReference type="GO" id="GO:0005783">
    <property type="term" value="C:endoplasmic reticulum"/>
    <property type="evidence" value="ECO:0000318"/>
    <property type="project" value="GO_Central"/>
</dbReference>
<dbReference type="OrthoDB" id="8118055at2759"/>
<proteinExistence type="inferred from homology"/>
<gene>
    <name evidence="7" type="ORF">TVAG_104870</name>
</gene>
<dbReference type="InterPro" id="IPR012341">
    <property type="entry name" value="6hp_glycosidase-like_sf"/>
</dbReference>
<dbReference type="EC" id="3.2.1.-" evidence="6"/>
<dbReference type="GO" id="GO:0000139">
    <property type="term" value="C:Golgi membrane"/>
    <property type="evidence" value="ECO:0000318"/>
    <property type="project" value="GO_Central"/>
</dbReference>
<evidence type="ECO:0000256" key="3">
    <source>
        <dbReference type="ARBA" id="ARBA00007658"/>
    </source>
</evidence>
<dbReference type="PANTHER" id="PTHR11742:SF6">
    <property type="entry name" value="MANNOSYL-OLIGOSACCHARIDE ALPHA-1,2-MANNOSIDASE IA-RELATED"/>
    <property type="match status" value="1"/>
</dbReference>
<dbReference type="AlphaFoldDB" id="A2G072"/>
<dbReference type="SMR" id="A2G072"/>
<dbReference type="STRING" id="5722.A2G072"/>
<evidence type="ECO:0000256" key="2">
    <source>
        <dbReference type="ARBA" id="ARBA00004922"/>
    </source>
</evidence>
<keyword evidence="8" id="KW-1185">Reference proteome</keyword>
<reference evidence="7" key="2">
    <citation type="journal article" date="2007" name="Science">
        <title>Draft genome sequence of the sexually transmitted pathogen Trichomonas vaginalis.</title>
        <authorList>
            <person name="Carlton J.M."/>
            <person name="Hirt R.P."/>
            <person name="Silva J.C."/>
            <person name="Delcher A.L."/>
            <person name="Schatz M."/>
            <person name="Zhao Q."/>
            <person name="Wortman J.R."/>
            <person name="Bidwell S.L."/>
            <person name="Alsmark U.C.M."/>
            <person name="Besteiro S."/>
            <person name="Sicheritz-Ponten T."/>
            <person name="Noel C.J."/>
            <person name="Dacks J.B."/>
            <person name="Foster P.G."/>
            <person name="Simillion C."/>
            <person name="Van de Peer Y."/>
            <person name="Miranda-Saavedra D."/>
            <person name="Barton G.J."/>
            <person name="Westrop G.D."/>
            <person name="Mueller S."/>
            <person name="Dessi D."/>
            <person name="Fiori P.L."/>
            <person name="Ren Q."/>
            <person name="Paulsen I."/>
            <person name="Zhang H."/>
            <person name="Bastida-Corcuera F.D."/>
            <person name="Simoes-Barbosa A."/>
            <person name="Brown M.T."/>
            <person name="Hayes R.D."/>
            <person name="Mukherjee M."/>
            <person name="Okumura C.Y."/>
            <person name="Schneider R."/>
            <person name="Smith A.J."/>
            <person name="Vanacova S."/>
            <person name="Villalvazo M."/>
            <person name="Haas B.J."/>
            <person name="Pertea M."/>
            <person name="Feldblyum T.V."/>
            <person name="Utterback T.R."/>
            <person name="Shu C.L."/>
            <person name="Osoegawa K."/>
            <person name="de Jong P.J."/>
            <person name="Hrdy I."/>
            <person name="Horvathova L."/>
            <person name="Zubacova Z."/>
            <person name="Dolezal P."/>
            <person name="Malik S.B."/>
            <person name="Logsdon J.M. Jr."/>
            <person name="Henze K."/>
            <person name="Gupta A."/>
            <person name="Wang C.C."/>
            <person name="Dunne R.L."/>
            <person name="Upcroft J.A."/>
            <person name="Upcroft P."/>
            <person name="White O."/>
            <person name="Salzberg S.L."/>
            <person name="Tang P."/>
            <person name="Chiu C.-H."/>
            <person name="Lee Y.-S."/>
            <person name="Embley T.M."/>
            <person name="Coombs G.H."/>
            <person name="Mottram J.C."/>
            <person name="Tachezy J."/>
            <person name="Fraser-Liggett C.M."/>
            <person name="Johnson P.J."/>
        </authorList>
    </citation>
    <scope>NUCLEOTIDE SEQUENCE [LARGE SCALE GENOMIC DNA]</scope>
    <source>
        <strain evidence="7">G3</strain>
    </source>
</reference>
<dbReference type="Gene3D" id="1.50.10.10">
    <property type="match status" value="2"/>
</dbReference>
<evidence type="ECO:0000313" key="7">
    <source>
        <dbReference type="EMBL" id="EAX89450.1"/>
    </source>
</evidence>
<dbReference type="InterPro" id="IPR036026">
    <property type="entry name" value="Seven-hairpin_glycosidases"/>
</dbReference>
<dbReference type="InterPro" id="IPR001382">
    <property type="entry name" value="Glyco_hydro_47"/>
</dbReference>
<dbReference type="KEGG" id="tva:4747121"/>
<dbReference type="eggNOG" id="KOG2204">
    <property type="taxonomic scope" value="Eukaryota"/>
</dbReference>
<evidence type="ECO:0000256" key="6">
    <source>
        <dbReference type="RuleBase" id="RU361193"/>
    </source>
</evidence>
<dbReference type="InParanoid" id="A2G072"/>
<dbReference type="InterPro" id="IPR050749">
    <property type="entry name" value="Glycosyl_Hydrolase_47"/>
</dbReference>
<dbReference type="SUPFAM" id="SSF48225">
    <property type="entry name" value="Seven-hairpin glycosidases"/>
    <property type="match status" value="1"/>
</dbReference>